<sequence>MLLCPQYTISGSCFNVESSMVDSESDWAGVNQQRKAAKRNRAQGC</sequence>
<proteinExistence type="predicted"/>
<evidence type="ECO:0000313" key="1">
    <source>
        <dbReference type="EMBL" id="JAD19530.1"/>
    </source>
</evidence>
<dbReference type="AlphaFoldDB" id="A0A0A8Y2Q6"/>
<organism evidence="1">
    <name type="scientific">Arundo donax</name>
    <name type="common">Giant reed</name>
    <name type="synonym">Donax arundinaceus</name>
    <dbReference type="NCBI Taxonomy" id="35708"/>
    <lineage>
        <taxon>Eukaryota</taxon>
        <taxon>Viridiplantae</taxon>
        <taxon>Streptophyta</taxon>
        <taxon>Embryophyta</taxon>
        <taxon>Tracheophyta</taxon>
        <taxon>Spermatophyta</taxon>
        <taxon>Magnoliopsida</taxon>
        <taxon>Liliopsida</taxon>
        <taxon>Poales</taxon>
        <taxon>Poaceae</taxon>
        <taxon>PACMAD clade</taxon>
        <taxon>Arundinoideae</taxon>
        <taxon>Arundineae</taxon>
        <taxon>Arundo</taxon>
    </lineage>
</organism>
<accession>A0A0A8Y2Q6</accession>
<dbReference type="EMBL" id="GBRH01278365">
    <property type="protein sequence ID" value="JAD19530.1"/>
    <property type="molecule type" value="Transcribed_RNA"/>
</dbReference>
<protein>
    <submittedName>
        <fullName evidence="1">Uncharacterized protein</fullName>
    </submittedName>
</protein>
<reference evidence="1" key="2">
    <citation type="journal article" date="2015" name="Data Brief">
        <title>Shoot transcriptome of the giant reed, Arundo donax.</title>
        <authorList>
            <person name="Barrero R.A."/>
            <person name="Guerrero F.D."/>
            <person name="Moolhuijzen P."/>
            <person name="Goolsby J.A."/>
            <person name="Tidwell J."/>
            <person name="Bellgard S.E."/>
            <person name="Bellgard M.I."/>
        </authorList>
    </citation>
    <scope>NUCLEOTIDE SEQUENCE</scope>
    <source>
        <tissue evidence="1">Shoot tissue taken approximately 20 cm above the soil surface</tissue>
    </source>
</reference>
<name>A0A0A8Y2Q6_ARUDO</name>
<reference evidence="1" key="1">
    <citation type="submission" date="2014-09" db="EMBL/GenBank/DDBJ databases">
        <authorList>
            <person name="Magalhaes I.L.F."/>
            <person name="Oliveira U."/>
            <person name="Santos F.R."/>
            <person name="Vidigal T.H.D.A."/>
            <person name="Brescovit A.D."/>
            <person name="Santos A.J."/>
        </authorList>
    </citation>
    <scope>NUCLEOTIDE SEQUENCE</scope>
    <source>
        <tissue evidence="1">Shoot tissue taken approximately 20 cm above the soil surface</tissue>
    </source>
</reference>